<keyword evidence="5 6" id="KW-0472">Membrane</keyword>
<evidence type="ECO:0000256" key="4">
    <source>
        <dbReference type="ARBA" id="ARBA00022989"/>
    </source>
</evidence>
<sequence>MNSKFKGIIFMILASAAFATMNLLSKLAVGVNSYQKTFLTNVVATLIVCFIIAYKKGSFFGKKESRKYLLVRGVTGTLSILTNYYALDKMFLSDATILTKLAPFFTIIFSYLLISEKITKKQFTLLIVAFAGSLFVIKPQFSTAIIPSLIGVASAAFAGIAYTMIRVIGDKEDFWTIILSFTSIATIVMLPSMFMNTDNLTLQNILLLVSAGIAFTLGQVALTIAYKNAPASEISMYDYIGLIIAAIYGFMFFKEIPDFLSFTGYIIIVGSSLLNILGNKKTSNKEINEDSSLVSTD</sequence>
<gene>
    <name evidence="8" type="ordered locus">CPF_0129</name>
</gene>
<feature type="transmembrane region" description="Helical" evidence="6">
    <location>
        <begin position="144"/>
        <end position="162"/>
    </location>
</feature>
<dbReference type="Pfam" id="PF00892">
    <property type="entry name" value="EamA"/>
    <property type="match status" value="2"/>
</dbReference>
<evidence type="ECO:0000313" key="9">
    <source>
        <dbReference type="Proteomes" id="UP000001823"/>
    </source>
</evidence>
<feature type="transmembrane region" description="Helical" evidence="6">
    <location>
        <begin position="259"/>
        <end position="277"/>
    </location>
</feature>
<proteinExistence type="inferred from homology"/>
<dbReference type="eggNOG" id="COG0697">
    <property type="taxonomic scope" value="Bacteria"/>
</dbReference>
<dbReference type="InterPro" id="IPR000620">
    <property type="entry name" value="EamA_dom"/>
</dbReference>
<evidence type="ECO:0000259" key="7">
    <source>
        <dbReference type="Pfam" id="PF00892"/>
    </source>
</evidence>
<feature type="transmembrane region" description="Helical" evidence="6">
    <location>
        <begin position="236"/>
        <end position="253"/>
    </location>
</feature>
<evidence type="ECO:0000256" key="3">
    <source>
        <dbReference type="ARBA" id="ARBA00022692"/>
    </source>
</evidence>
<feature type="transmembrane region" description="Helical" evidence="6">
    <location>
        <begin position="205"/>
        <end position="224"/>
    </location>
</feature>
<feature type="transmembrane region" description="Helical" evidence="6">
    <location>
        <begin position="67"/>
        <end position="85"/>
    </location>
</feature>
<evidence type="ECO:0000256" key="6">
    <source>
        <dbReference type="SAM" id="Phobius"/>
    </source>
</evidence>
<feature type="transmembrane region" description="Helical" evidence="6">
    <location>
        <begin position="97"/>
        <end position="114"/>
    </location>
</feature>
<dbReference type="AlphaFoldDB" id="A0A0H2YR26"/>
<feature type="transmembrane region" description="Helical" evidence="6">
    <location>
        <begin position="37"/>
        <end position="55"/>
    </location>
</feature>
<reference evidence="8 9" key="1">
    <citation type="journal article" date="2006" name="Genome Res.">
        <title>Skewed genomic variability in strains of the toxigenic bacterial pathogen, Clostridium perfringens.</title>
        <authorList>
            <person name="Myers G.S."/>
            <person name="Rasko D.A."/>
            <person name="Cheung J.K."/>
            <person name="Ravel J."/>
            <person name="Seshadri R."/>
            <person name="Deboy R.T."/>
            <person name="Ren Q."/>
            <person name="Varga J."/>
            <person name="Awad M.M."/>
            <person name="Brinkac L.M."/>
            <person name="Daugherty S.C."/>
            <person name="Haft D.H."/>
            <person name="Dodson R.J."/>
            <person name="Madupu R."/>
            <person name="Nelson W.C."/>
            <person name="Rosovitz M.J."/>
            <person name="Sullivan S.A."/>
            <person name="Khouri H."/>
            <person name="Dimitrov G.I."/>
            <person name="Watkins K.L."/>
            <person name="Mulligan S."/>
            <person name="Benton J."/>
            <person name="Radune D."/>
            <person name="Fisher D.J."/>
            <person name="Atkins H.S."/>
            <person name="Hiscox T."/>
            <person name="Jost B.H."/>
            <person name="Billington S.J."/>
            <person name="Songer J.G."/>
            <person name="McClane B.A."/>
            <person name="Titball R.W."/>
            <person name="Rood J.I."/>
            <person name="Melville S.B."/>
            <person name="Paulsen I.T."/>
        </authorList>
    </citation>
    <scope>NUCLEOTIDE SEQUENCE [LARGE SCALE GENOMIC DNA]</scope>
    <source>
        <strain evidence="9">ATCC 13124 / DSM 756 / JCM 1290 / NCIMB 6125 / NCTC 8237 / S 107 / Type A</strain>
    </source>
</reference>
<dbReference type="KEGG" id="cpf:CPF_0129"/>
<evidence type="ECO:0000256" key="1">
    <source>
        <dbReference type="ARBA" id="ARBA00004141"/>
    </source>
</evidence>
<dbReference type="PaxDb" id="195103-CPF_0129"/>
<dbReference type="SUPFAM" id="SSF103481">
    <property type="entry name" value="Multidrug resistance efflux transporter EmrE"/>
    <property type="match status" value="2"/>
</dbReference>
<dbReference type="EMBL" id="CP000246">
    <property type="protein sequence ID" value="ABG83053.1"/>
    <property type="molecule type" value="Genomic_DNA"/>
</dbReference>
<keyword evidence="3 6" id="KW-0812">Transmembrane</keyword>
<dbReference type="RefSeq" id="WP_003467780.1">
    <property type="nucleotide sequence ID" value="NC_008261.1"/>
</dbReference>
<comment type="similarity">
    <text evidence="2">Belongs to the EamA transporter family.</text>
</comment>
<dbReference type="PANTHER" id="PTHR22911:SF6">
    <property type="entry name" value="SOLUTE CARRIER FAMILY 35 MEMBER G1"/>
    <property type="match status" value="1"/>
</dbReference>
<feature type="transmembrane region" description="Helical" evidence="6">
    <location>
        <begin position="123"/>
        <end position="138"/>
    </location>
</feature>
<keyword evidence="4 6" id="KW-1133">Transmembrane helix</keyword>
<dbReference type="Proteomes" id="UP000001823">
    <property type="component" value="Chromosome"/>
</dbReference>
<dbReference type="HOGENOM" id="CLU_032828_0_1_9"/>
<accession>A0A0H2YR26</accession>
<keyword evidence="9" id="KW-1185">Reference proteome</keyword>
<name>A0A0H2YR26_CLOP1</name>
<dbReference type="PANTHER" id="PTHR22911">
    <property type="entry name" value="ACYL-MALONYL CONDENSING ENZYME-RELATED"/>
    <property type="match status" value="1"/>
</dbReference>
<feature type="domain" description="EamA" evidence="7">
    <location>
        <begin position="6"/>
        <end position="137"/>
    </location>
</feature>
<evidence type="ECO:0000313" key="8">
    <source>
        <dbReference type="EMBL" id="ABG83053.1"/>
    </source>
</evidence>
<comment type="subcellular location">
    <subcellularLocation>
        <location evidence="1">Membrane</location>
        <topology evidence="1">Multi-pass membrane protein</topology>
    </subcellularLocation>
</comment>
<feature type="transmembrane region" description="Helical" evidence="6">
    <location>
        <begin position="7"/>
        <end position="25"/>
    </location>
</feature>
<feature type="domain" description="EamA" evidence="7">
    <location>
        <begin position="149"/>
        <end position="275"/>
    </location>
</feature>
<dbReference type="InterPro" id="IPR037185">
    <property type="entry name" value="EmrE-like"/>
</dbReference>
<protein>
    <submittedName>
        <fullName evidence="8">Membrane protein</fullName>
    </submittedName>
</protein>
<feature type="transmembrane region" description="Helical" evidence="6">
    <location>
        <begin position="174"/>
        <end position="193"/>
    </location>
</feature>
<evidence type="ECO:0000256" key="2">
    <source>
        <dbReference type="ARBA" id="ARBA00007362"/>
    </source>
</evidence>
<evidence type="ECO:0000256" key="5">
    <source>
        <dbReference type="ARBA" id="ARBA00023136"/>
    </source>
</evidence>
<dbReference type="GO" id="GO:0016020">
    <property type="term" value="C:membrane"/>
    <property type="evidence" value="ECO:0007669"/>
    <property type="project" value="UniProtKB-SubCell"/>
</dbReference>
<organism evidence="8 9">
    <name type="scientific">Clostridium perfringens (strain ATCC 13124 / DSM 756 / JCM 1290 / NCIMB 6125 / NCTC 8237 / Type A)</name>
    <dbReference type="NCBI Taxonomy" id="195103"/>
    <lineage>
        <taxon>Bacteria</taxon>
        <taxon>Bacillati</taxon>
        <taxon>Bacillota</taxon>
        <taxon>Clostridia</taxon>
        <taxon>Eubacteriales</taxon>
        <taxon>Clostridiaceae</taxon>
        <taxon>Clostridium</taxon>
    </lineage>
</organism>